<gene>
    <name evidence="1" type="ORF">NECAME_07142</name>
</gene>
<dbReference type="EMBL" id="KI658067">
    <property type="protein sequence ID" value="ETN83850.1"/>
    <property type="molecule type" value="Genomic_DNA"/>
</dbReference>
<protein>
    <submittedName>
        <fullName evidence="1">Uncharacterized protein</fullName>
    </submittedName>
</protein>
<evidence type="ECO:0000313" key="1">
    <source>
        <dbReference type="EMBL" id="ETN83850.1"/>
    </source>
</evidence>
<organism evidence="1 2">
    <name type="scientific">Necator americanus</name>
    <name type="common">Human hookworm</name>
    <dbReference type="NCBI Taxonomy" id="51031"/>
    <lineage>
        <taxon>Eukaryota</taxon>
        <taxon>Metazoa</taxon>
        <taxon>Ecdysozoa</taxon>
        <taxon>Nematoda</taxon>
        <taxon>Chromadorea</taxon>
        <taxon>Rhabditida</taxon>
        <taxon>Rhabditina</taxon>
        <taxon>Rhabditomorpha</taxon>
        <taxon>Strongyloidea</taxon>
        <taxon>Ancylostomatidae</taxon>
        <taxon>Bunostominae</taxon>
        <taxon>Necator</taxon>
    </lineage>
</organism>
<dbReference type="Proteomes" id="UP000053676">
    <property type="component" value="Unassembled WGS sequence"/>
</dbReference>
<name>W2TP41_NECAM</name>
<proteinExistence type="predicted"/>
<keyword evidence="2" id="KW-1185">Reference proteome</keyword>
<accession>W2TP41</accession>
<sequence>MPMCGIEVRLPVGLKPYPTQKLMMVRIITALTKRLNLLAESPTGSGQEGEKLLERYKAHNLCLGKTLALLGSSCAWIEDYKKKRQEA</sequence>
<feature type="non-terminal residue" evidence="1">
    <location>
        <position position="87"/>
    </location>
</feature>
<dbReference type="AlphaFoldDB" id="W2TP41"/>
<dbReference type="STRING" id="51031.W2TP41"/>
<evidence type="ECO:0000313" key="2">
    <source>
        <dbReference type="Proteomes" id="UP000053676"/>
    </source>
</evidence>
<dbReference type="KEGG" id="nai:NECAME_07142"/>
<dbReference type="OrthoDB" id="19182at2759"/>
<reference evidence="2" key="1">
    <citation type="journal article" date="2014" name="Nat. Genet.">
        <title>Genome of the human hookworm Necator americanus.</title>
        <authorList>
            <person name="Tang Y.T."/>
            <person name="Gao X."/>
            <person name="Rosa B.A."/>
            <person name="Abubucker S."/>
            <person name="Hallsworth-Pepin K."/>
            <person name="Martin J."/>
            <person name="Tyagi R."/>
            <person name="Heizer E."/>
            <person name="Zhang X."/>
            <person name="Bhonagiri-Palsikar V."/>
            <person name="Minx P."/>
            <person name="Warren W.C."/>
            <person name="Wang Q."/>
            <person name="Zhan B."/>
            <person name="Hotez P.J."/>
            <person name="Sternberg P.W."/>
            <person name="Dougall A."/>
            <person name="Gaze S.T."/>
            <person name="Mulvenna J."/>
            <person name="Sotillo J."/>
            <person name="Ranganathan S."/>
            <person name="Rabelo E.M."/>
            <person name="Wilson R.K."/>
            <person name="Felgner P.L."/>
            <person name="Bethony J."/>
            <person name="Hawdon J.M."/>
            <person name="Gasser R.B."/>
            <person name="Loukas A."/>
            <person name="Mitreva M."/>
        </authorList>
    </citation>
    <scope>NUCLEOTIDE SEQUENCE [LARGE SCALE GENOMIC DNA]</scope>
</reference>